<dbReference type="Proteomes" id="UP000887575">
    <property type="component" value="Unassembled WGS sequence"/>
</dbReference>
<accession>A0AAF3FC01</accession>
<protein>
    <submittedName>
        <fullName evidence="4">Uncharacterized protein</fullName>
    </submittedName>
</protein>
<evidence type="ECO:0000256" key="2">
    <source>
        <dbReference type="SAM" id="SignalP"/>
    </source>
</evidence>
<evidence type="ECO:0000313" key="4">
    <source>
        <dbReference type="WBParaSite" id="MBELARI_LOCUS4342"/>
    </source>
</evidence>
<reference evidence="4" key="1">
    <citation type="submission" date="2024-02" db="UniProtKB">
        <authorList>
            <consortium name="WormBaseParasite"/>
        </authorList>
    </citation>
    <scope>IDENTIFICATION</scope>
</reference>
<keyword evidence="2" id="KW-0732">Signal</keyword>
<evidence type="ECO:0000256" key="1">
    <source>
        <dbReference type="SAM" id="MobiDB-lite"/>
    </source>
</evidence>
<feature type="region of interest" description="Disordered" evidence="1">
    <location>
        <begin position="359"/>
        <end position="391"/>
    </location>
</feature>
<organism evidence="3 4">
    <name type="scientific">Mesorhabditis belari</name>
    <dbReference type="NCBI Taxonomy" id="2138241"/>
    <lineage>
        <taxon>Eukaryota</taxon>
        <taxon>Metazoa</taxon>
        <taxon>Ecdysozoa</taxon>
        <taxon>Nematoda</taxon>
        <taxon>Chromadorea</taxon>
        <taxon>Rhabditida</taxon>
        <taxon>Rhabditina</taxon>
        <taxon>Rhabditomorpha</taxon>
        <taxon>Rhabditoidea</taxon>
        <taxon>Rhabditidae</taxon>
        <taxon>Mesorhabditinae</taxon>
        <taxon>Mesorhabditis</taxon>
    </lineage>
</organism>
<dbReference type="AlphaFoldDB" id="A0AAF3FC01"/>
<feature type="chain" id="PRO_5042089558" evidence="2">
    <location>
        <begin position="25"/>
        <end position="726"/>
    </location>
</feature>
<feature type="region of interest" description="Disordered" evidence="1">
    <location>
        <begin position="98"/>
        <end position="117"/>
    </location>
</feature>
<evidence type="ECO:0000313" key="3">
    <source>
        <dbReference type="Proteomes" id="UP000887575"/>
    </source>
</evidence>
<sequence>MKRRWLLFETLLSIILILSREVICDVTETTDELSKLIDSIENFPRATIPELEELDQLSELEEALDNENNSKDQEYAEELLKAIKSVREKYDELREKWQSTMQNEERNEENGEKDGDGLEETQQLLSISQFNHDSIHKSNSFKKPLGPLSRARAFSSHTIFQTPISPPSGWADFENDAEFEEISAPDMKIPESEIDRMEERTTTFSNVQFIPKEEIEFSTSFVTTNNPITIAWKSRTQPPPPKAPLTWTSQFIPKSAKEEANEKKDLPWNDPKGIEIEITALMDLWEKGPLSERLRAADDQRIERILSKKDLDRHAKNILLGKRRLRRLLILSRLFEDRSRILILIEAQRHALKETIKRAQHRIPKSAPKQERKDQIRQVSRSRVSNPPSQMFETRWPAVRESFQAPVFNPSTDTLDTAVERGFVETDPEFFGRRPRRKLNNRPSGQTTNPLFARLLKVQNRKGIDERNAKIISLRGESSQSEETGRRKGPLKMANNHKTTENVKKIRHGDSREKSEETEREIENVEKPKAVKIRSSKPDPSEILEMCQQIECDFEKGDLCNWESSADQLDEFERRHKREEEFSIRSWKNVGGRPDRAKAMERNSVFSSINTHFAGAYVNGSQVATLTTRITKRIPISVRFLAWEATRMLRLRMCCDDFCPFSTEEGVKRGHRKWIAHTVICPANTKQITFECVNTGEWSGRCGLDSIHFPHPQCPQLLPLEIEDDQ</sequence>
<feature type="compositionally biased region" description="Basic and acidic residues" evidence="1">
    <location>
        <begin position="98"/>
        <end position="116"/>
    </location>
</feature>
<dbReference type="WBParaSite" id="MBELARI_LOCUS4342">
    <property type="protein sequence ID" value="MBELARI_LOCUS4342"/>
    <property type="gene ID" value="MBELARI_LOCUS4342"/>
</dbReference>
<proteinExistence type="predicted"/>
<feature type="signal peptide" evidence="2">
    <location>
        <begin position="1"/>
        <end position="24"/>
    </location>
</feature>
<keyword evidence="3" id="KW-1185">Reference proteome</keyword>
<name>A0AAF3FC01_9BILA</name>
<feature type="compositionally biased region" description="Polar residues" evidence="1">
    <location>
        <begin position="377"/>
        <end position="391"/>
    </location>
</feature>